<organism evidence="1 2">
    <name type="scientific">Vaccinium darrowii</name>
    <dbReference type="NCBI Taxonomy" id="229202"/>
    <lineage>
        <taxon>Eukaryota</taxon>
        <taxon>Viridiplantae</taxon>
        <taxon>Streptophyta</taxon>
        <taxon>Embryophyta</taxon>
        <taxon>Tracheophyta</taxon>
        <taxon>Spermatophyta</taxon>
        <taxon>Magnoliopsida</taxon>
        <taxon>eudicotyledons</taxon>
        <taxon>Gunneridae</taxon>
        <taxon>Pentapetalae</taxon>
        <taxon>asterids</taxon>
        <taxon>Ericales</taxon>
        <taxon>Ericaceae</taxon>
        <taxon>Vaccinioideae</taxon>
        <taxon>Vaccinieae</taxon>
        <taxon>Vaccinium</taxon>
    </lineage>
</organism>
<reference evidence="1 2" key="1">
    <citation type="journal article" date="2021" name="Hortic Res">
        <title>High-quality reference genome and annotation aids understanding of berry development for evergreen blueberry (Vaccinium darrowii).</title>
        <authorList>
            <person name="Yu J."/>
            <person name="Hulse-Kemp A.M."/>
            <person name="Babiker E."/>
            <person name="Staton M."/>
        </authorList>
    </citation>
    <scope>NUCLEOTIDE SEQUENCE [LARGE SCALE GENOMIC DNA]</scope>
    <source>
        <strain evidence="2">cv. NJ 8807/NJ 8810</strain>
        <tissue evidence="1">Young leaf</tissue>
    </source>
</reference>
<dbReference type="Proteomes" id="UP000828048">
    <property type="component" value="Chromosome 11"/>
</dbReference>
<evidence type="ECO:0000313" key="2">
    <source>
        <dbReference type="Proteomes" id="UP000828048"/>
    </source>
</evidence>
<accession>A0ACB7YNZ0</accession>
<keyword evidence="2" id="KW-1185">Reference proteome</keyword>
<name>A0ACB7YNZ0_9ERIC</name>
<sequence>MHELRFWCQYWIIVAVLTVFDSIGDMLMSWLPIYGELKLALIIYLWYPKTKGTGYVYETLLRPYVAMREHDIDRSLQELRVRVWDLALYYWQNFSSLGQTKFFEIVQFITSQLGKITKSNNETADQHLEKLANQFQLKNERHNPEPSAPPLSPPRSSSFNFFANRKQPSDHRRRPPMPPPSPGRVYRSVAQPPKSNVVQVHLHNQTEYVHTLTHEELDPADFSSGSGSPDESDTVINRRLNGTKFRFRRSK</sequence>
<evidence type="ECO:0000313" key="1">
    <source>
        <dbReference type="EMBL" id="KAH7855128.1"/>
    </source>
</evidence>
<protein>
    <submittedName>
        <fullName evidence="1">Uncharacterized protein</fullName>
    </submittedName>
</protein>
<comment type="caution">
    <text evidence="1">The sequence shown here is derived from an EMBL/GenBank/DDBJ whole genome shotgun (WGS) entry which is preliminary data.</text>
</comment>
<gene>
    <name evidence="1" type="ORF">Vadar_021539</name>
</gene>
<dbReference type="EMBL" id="CM037161">
    <property type="protein sequence ID" value="KAH7855128.1"/>
    <property type="molecule type" value="Genomic_DNA"/>
</dbReference>
<proteinExistence type="predicted"/>